<keyword evidence="6 11" id="KW-0274">FAD</keyword>
<gene>
    <name evidence="13" type="primary">HEM14</name>
    <name evidence="13" type="ORF">HRR80_000071</name>
</gene>
<evidence type="ECO:0000259" key="12">
    <source>
        <dbReference type="Pfam" id="PF01593"/>
    </source>
</evidence>
<comment type="pathway">
    <text evidence="2 11">Porphyrin-containing compound metabolism; protoporphyrin-IX biosynthesis; protoporphyrin-IX from protoporphyrinogen-IX: step 1/1.</text>
</comment>
<dbReference type="InterPro" id="IPR036188">
    <property type="entry name" value="FAD/NAD-bd_sf"/>
</dbReference>
<protein>
    <recommendedName>
        <fullName evidence="4 11">Protoporphyrinogen oxidase</fullName>
        <ecNumber evidence="4 11">1.3.3.4</ecNumber>
    </recommendedName>
</protein>
<comment type="similarity">
    <text evidence="3 11">Belongs to the protoporphyrinogen/coproporphyrinogen oxidase family. Protoporphyrinogen oxidase subfamily.</text>
</comment>
<comment type="function">
    <text evidence="1 11">Catalyzes the 6-electron oxidation of protoporphyrinogen-IX to form protoporphyrin-IX.</text>
</comment>
<evidence type="ECO:0000313" key="13">
    <source>
        <dbReference type="EMBL" id="KAJ8995293.1"/>
    </source>
</evidence>
<dbReference type="SUPFAM" id="SSF54373">
    <property type="entry name" value="FAD-linked reductases, C-terminal domain"/>
    <property type="match status" value="1"/>
</dbReference>
<dbReference type="SUPFAM" id="SSF51905">
    <property type="entry name" value="FAD/NAD(P)-binding domain"/>
    <property type="match status" value="1"/>
</dbReference>
<keyword evidence="9 11" id="KW-0627">Porphyrin biosynthesis</keyword>
<feature type="domain" description="Amine oxidase" evidence="12">
    <location>
        <begin position="67"/>
        <end position="603"/>
    </location>
</feature>
<evidence type="ECO:0000256" key="11">
    <source>
        <dbReference type="RuleBase" id="RU367069"/>
    </source>
</evidence>
<accession>A0AAN6IZ00</accession>
<organism evidence="13 14">
    <name type="scientific">Exophiala dermatitidis</name>
    <name type="common">Black yeast-like fungus</name>
    <name type="synonym">Wangiella dermatitidis</name>
    <dbReference type="NCBI Taxonomy" id="5970"/>
    <lineage>
        <taxon>Eukaryota</taxon>
        <taxon>Fungi</taxon>
        <taxon>Dikarya</taxon>
        <taxon>Ascomycota</taxon>
        <taxon>Pezizomycotina</taxon>
        <taxon>Eurotiomycetes</taxon>
        <taxon>Chaetothyriomycetidae</taxon>
        <taxon>Chaetothyriales</taxon>
        <taxon>Herpotrichiellaceae</taxon>
        <taxon>Exophiala</taxon>
    </lineage>
</organism>
<evidence type="ECO:0000256" key="8">
    <source>
        <dbReference type="ARBA" id="ARBA00023133"/>
    </source>
</evidence>
<dbReference type="Gene3D" id="3.50.50.60">
    <property type="entry name" value="FAD/NAD(P)-binding domain"/>
    <property type="match status" value="1"/>
</dbReference>
<keyword evidence="5 11" id="KW-0285">Flavoprotein</keyword>
<evidence type="ECO:0000256" key="6">
    <source>
        <dbReference type="ARBA" id="ARBA00022827"/>
    </source>
</evidence>
<dbReference type="GO" id="GO:0006782">
    <property type="term" value="P:protoporphyrinogen IX biosynthetic process"/>
    <property type="evidence" value="ECO:0007669"/>
    <property type="project" value="UniProtKB-UniRule"/>
</dbReference>
<evidence type="ECO:0000256" key="7">
    <source>
        <dbReference type="ARBA" id="ARBA00023002"/>
    </source>
</evidence>
<proteinExistence type="inferred from homology"/>
<dbReference type="EMBL" id="JAJGCB010000001">
    <property type="protein sequence ID" value="KAJ8995293.1"/>
    <property type="molecule type" value="Genomic_DNA"/>
</dbReference>
<comment type="catalytic activity">
    <reaction evidence="10 11">
        <text>protoporphyrinogen IX + 3 O2 = protoporphyrin IX + 3 H2O2</text>
        <dbReference type="Rhea" id="RHEA:25576"/>
        <dbReference type="ChEBI" id="CHEBI:15379"/>
        <dbReference type="ChEBI" id="CHEBI:16240"/>
        <dbReference type="ChEBI" id="CHEBI:57306"/>
        <dbReference type="ChEBI" id="CHEBI:57307"/>
        <dbReference type="EC" id="1.3.3.4"/>
    </reaction>
</comment>
<keyword evidence="7 11" id="KW-0560">Oxidoreductase</keyword>
<keyword evidence="8 11" id="KW-0350">Heme biosynthesis</keyword>
<evidence type="ECO:0000256" key="9">
    <source>
        <dbReference type="ARBA" id="ARBA00023244"/>
    </source>
</evidence>
<dbReference type="EC" id="1.3.3.4" evidence="4 11"/>
<dbReference type="GO" id="GO:0005743">
    <property type="term" value="C:mitochondrial inner membrane"/>
    <property type="evidence" value="ECO:0007669"/>
    <property type="project" value="UniProtKB-SubCell"/>
</dbReference>
<dbReference type="Pfam" id="PF01593">
    <property type="entry name" value="Amino_oxidase"/>
    <property type="match status" value="1"/>
</dbReference>
<dbReference type="InterPro" id="IPR050464">
    <property type="entry name" value="Zeta_carotene_desat/Oxidored"/>
</dbReference>
<dbReference type="InterPro" id="IPR004572">
    <property type="entry name" value="Protoporphyrinogen_oxidase"/>
</dbReference>
<dbReference type="PANTHER" id="PTHR42923:SF3">
    <property type="entry name" value="PROTOPORPHYRINOGEN OXIDASE"/>
    <property type="match status" value="1"/>
</dbReference>
<dbReference type="PANTHER" id="PTHR42923">
    <property type="entry name" value="PROTOPORPHYRINOGEN OXIDASE"/>
    <property type="match status" value="1"/>
</dbReference>
<evidence type="ECO:0000256" key="3">
    <source>
        <dbReference type="ARBA" id="ARBA00010551"/>
    </source>
</evidence>
<sequence length="641" mass="70440">MRLGGRNALLSHAVKPWSRSRATATAAHLRLQSRSYSTPPPSIVGNAPLRDSPNPNAKSVAILGGGITGLAAAWNLQRNIPGVKVIIYEKSHVLGGWVQSERIPVQDGHILFEWGPRTLRPALSSLSGAATVDLIAQLGIVDSLVPIAKDSPAAANRFIYYPDHPVVMPGPGLGLWGLISRLLKLRREPIFNGVLQGLLVEPYVAPRNPSVKDESVGDFLARRFGKPLADNFASAFFQGIYAGDIYKLSARTTLPLLWHLEGRYTENEVGVLLQFAALRYQGRALIPKTDAFFTDVYARTEAAAASVARESYTSMKALALMLLRQASVYTFTDGLSKMTVALADRLSDSPNVELRTSSPVDDVTYDKKKAKVSVRSGNRIDNFDYVVSTLGPGMTNKFLSSTASTRGAALEPQVTKACERNGKGVTVMVVNLYYPTPDMLPQYIRGFGYLIPRTVPLEENPERALGVIFGSETSGRPDTLVYPLRHDGTKAQDTGPGTKITVMLGGHWWDGWAPSDLPSEEQAIEMAKALLLRHLGVDGYPEVAKAQLNRNCIPQYPVGYRDDMATIHKSLMCEFDGRFKVAGPWWQGGVGMGDSIRKAREVSWMIEQQWDDRTGLEHYDGEDEWYVWDSNAKQLVKDPAT</sequence>
<evidence type="ECO:0000256" key="1">
    <source>
        <dbReference type="ARBA" id="ARBA00002600"/>
    </source>
</evidence>
<dbReference type="AlphaFoldDB" id="A0AAN6IZ00"/>
<comment type="subcellular location">
    <subcellularLocation>
        <location evidence="11">Mitochondrion inner membrane</location>
    </subcellularLocation>
</comment>
<evidence type="ECO:0000313" key="14">
    <source>
        <dbReference type="Proteomes" id="UP001161757"/>
    </source>
</evidence>
<evidence type="ECO:0000256" key="10">
    <source>
        <dbReference type="ARBA" id="ARBA00047554"/>
    </source>
</evidence>
<reference evidence="13" key="1">
    <citation type="submission" date="2023-01" db="EMBL/GenBank/DDBJ databases">
        <title>Exophiala dermititidis isolated from Cystic Fibrosis Patient.</title>
        <authorList>
            <person name="Kurbessoian T."/>
            <person name="Crocker A."/>
            <person name="Murante D."/>
            <person name="Hogan D.A."/>
            <person name="Stajich J.E."/>
        </authorList>
    </citation>
    <scope>NUCLEOTIDE SEQUENCE</scope>
    <source>
        <strain evidence="13">Ex8</strain>
    </source>
</reference>
<comment type="cofactor">
    <cofactor evidence="11">
        <name>FAD</name>
        <dbReference type="ChEBI" id="CHEBI:57692"/>
    </cofactor>
    <text evidence="11">Binds 1 FAD per subunit.</text>
</comment>
<name>A0AAN6IZ00_EXODE</name>
<dbReference type="GO" id="GO:0004729">
    <property type="term" value="F:oxygen-dependent protoporphyrinogen oxidase activity"/>
    <property type="evidence" value="ECO:0007669"/>
    <property type="project" value="UniProtKB-UniRule"/>
</dbReference>
<dbReference type="Proteomes" id="UP001161757">
    <property type="component" value="Unassembled WGS sequence"/>
</dbReference>
<evidence type="ECO:0000256" key="5">
    <source>
        <dbReference type="ARBA" id="ARBA00022630"/>
    </source>
</evidence>
<comment type="caution">
    <text evidence="13">The sequence shown here is derived from an EMBL/GenBank/DDBJ whole genome shotgun (WGS) entry which is preliminary data.</text>
</comment>
<evidence type="ECO:0000256" key="2">
    <source>
        <dbReference type="ARBA" id="ARBA00005073"/>
    </source>
</evidence>
<dbReference type="NCBIfam" id="TIGR00562">
    <property type="entry name" value="proto_IX_ox"/>
    <property type="match status" value="1"/>
</dbReference>
<dbReference type="InterPro" id="IPR002937">
    <property type="entry name" value="Amino_oxidase"/>
</dbReference>
<evidence type="ECO:0000256" key="4">
    <source>
        <dbReference type="ARBA" id="ARBA00012867"/>
    </source>
</evidence>